<feature type="domain" description="Alpha/beta hydrolase fold-5" evidence="2">
    <location>
        <begin position="65"/>
        <end position="219"/>
    </location>
</feature>
<keyword evidence="4" id="KW-1185">Reference proteome</keyword>
<sequence length="234" mass="26059">MNKRLKIGLITLVLILLVLIGGFFYYVSDYYGADDVAIAVMNSQDTIDFRDDHIILSPTVPSDRALIFYPGAKVEYSAYLPILQKIRDETGITCILVKMPFNMAIFDVDRADEIMGQFPDINNWYIGGHSMGGTMASDYASKNQDKVEGLILLASYIYGDYPEENTLTVYGTLNTSVSDKIDYEKNIVAIEGGNHAQFGNYGIQKGDAKATISREEQQDMAVEAISKFLVNKDN</sequence>
<protein>
    <submittedName>
        <fullName evidence="3">Alpha/beta hydrolase family protein</fullName>
    </submittedName>
</protein>
<dbReference type="EMBL" id="QNRX01000015">
    <property type="protein sequence ID" value="RBP61050.1"/>
    <property type="molecule type" value="Genomic_DNA"/>
</dbReference>
<accession>A0A366I271</accession>
<dbReference type="SUPFAM" id="SSF53474">
    <property type="entry name" value="alpha/beta-Hydrolases"/>
    <property type="match status" value="1"/>
</dbReference>
<reference evidence="3 4" key="1">
    <citation type="submission" date="2018-06" db="EMBL/GenBank/DDBJ databases">
        <title>Genomic Encyclopedia of Type Strains, Phase IV (KMG-IV): sequencing the most valuable type-strain genomes for metagenomic binning, comparative biology and taxonomic classification.</title>
        <authorList>
            <person name="Goeker M."/>
        </authorList>
    </citation>
    <scope>NUCLEOTIDE SEQUENCE [LARGE SCALE GENOMIC DNA]</scope>
    <source>
        <strain evidence="3 4">DSM 22112</strain>
    </source>
</reference>
<keyword evidence="3" id="KW-0378">Hydrolase</keyword>
<dbReference type="AlphaFoldDB" id="A0A366I271"/>
<keyword evidence="1" id="KW-1133">Transmembrane helix</keyword>
<evidence type="ECO:0000256" key="1">
    <source>
        <dbReference type="SAM" id="Phobius"/>
    </source>
</evidence>
<dbReference type="InterPro" id="IPR029059">
    <property type="entry name" value="AB_hydrolase_5"/>
</dbReference>
<keyword evidence="1" id="KW-0472">Membrane</keyword>
<keyword evidence="1" id="KW-0812">Transmembrane</keyword>
<comment type="caution">
    <text evidence="3">The sequence shown here is derived from an EMBL/GenBank/DDBJ whole genome shotgun (WGS) entry which is preliminary data.</text>
</comment>
<dbReference type="OrthoDB" id="9780932at2"/>
<feature type="transmembrane region" description="Helical" evidence="1">
    <location>
        <begin position="7"/>
        <end position="27"/>
    </location>
</feature>
<proteinExistence type="predicted"/>
<organism evidence="3 4">
    <name type="scientific">Alkalibaculum bacchi</name>
    <dbReference type="NCBI Taxonomy" id="645887"/>
    <lineage>
        <taxon>Bacteria</taxon>
        <taxon>Bacillati</taxon>
        <taxon>Bacillota</taxon>
        <taxon>Clostridia</taxon>
        <taxon>Eubacteriales</taxon>
        <taxon>Eubacteriaceae</taxon>
        <taxon>Alkalibaculum</taxon>
    </lineage>
</organism>
<dbReference type="InterPro" id="IPR029058">
    <property type="entry name" value="AB_hydrolase_fold"/>
</dbReference>
<dbReference type="GO" id="GO:0016787">
    <property type="term" value="F:hydrolase activity"/>
    <property type="evidence" value="ECO:0007669"/>
    <property type="project" value="UniProtKB-KW"/>
</dbReference>
<name>A0A366I271_9FIRM</name>
<evidence type="ECO:0000313" key="3">
    <source>
        <dbReference type="EMBL" id="RBP61050.1"/>
    </source>
</evidence>
<dbReference type="Gene3D" id="3.40.50.1820">
    <property type="entry name" value="alpha/beta hydrolase"/>
    <property type="match status" value="1"/>
</dbReference>
<gene>
    <name evidence="3" type="ORF">DES36_11549</name>
</gene>
<evidence type="ECO:0000313" key="4">
    <source>
        <dbReference type="Proteomes" id="UP000253490"/>
    </source>
</evidence>
<dbReference type="RefSeq" id="WP_113921263.1">
    <property type="nucleotide sequence ID" value="NZ_QNRX01000015.1"/>
</dbReference>
<dbReference type="Proteomes" id="UP000253490">
    <property type="component" value="Unassembled WGS sequence"/>
</dbReference>
<evidence type="ECO:0000259" key="2">
    <source>
        <dbReference type="Pfam" id="PF12695"/>
    </source>
</evidence>
<dbReference type="Pfam" id="PF12695">
    <property type="entry name" value="Abhydrolase_5"/>
    <property type="match status" value="1"/>
</dbReference>